<dbReference type="OrthoDB" id="3728778at2"/>
<reference evidence="2 3" key="1">
    <citation type="submission" date="2016-10" db="EMBL/GenBank/DDBJ databases">
        <authorList>
            <person name="de Groot N.N."/>
        </authorList>
    </citation>
    <scope>NUCLEOTIDE SEQUENCE [LARGE SCALE GENOMIC DNA]</scope>
    <source>
        <strain evidence="2 3">DSM 21800</strain>
    </source>
</reference>
<name>A0A1H1REC8_9ACTN</name>
<dbReference type="Proteomes" id="UP000199103">
    <property type="component" value="Chromosome I"/>
</dbReference>
<dbReference type="Pfam" id="PF18859">
    <property type="entry name" value="acVLRF1"/>
    <property type="match status" value="1"/>
</dbReference>
<dbReference type="NCBIfam" id="NF041024">
    <property type="entry name" value="acVLRF1_NCBI"/>
    <property type="match status" value="1"/>
</dbReference>
<dbReference type="InterPro" id="IPR040783">
    <property type="entry name" value="VLRF1"/>
</dbReference>
<keyword evidence="3" id="KW-1185">Reference proteome</keyword>
<dbReference type="RefSeq" id="WP_091522673.1">
    <property type="nucleotide sequence ID" value="NZ_LT629772.1"/>
</dbReference>
<dbReference type="InterPro" id="IPR042226">
    <property type="entry name" value="eFR1_2_sf"/>
</dbReference>
<dbReference type="SUPFAM" id="SSF53137">
    <property type="entry name" value="Translational machinery components"/>
    <property type="match status" value="1"/>
</dbReference>
<protein>
    <recommendedName>
        <fullName evidence="1">Actinobacteria/chloroflexi VLRF1 release factor domain-containing protein</fullName>
    </recommendedName>
</protein>
<gene>
    <name evidence="2" type="ORF">SAMN04489812_1616</name>
</gene>
<evidence type="ECO:0000259" key="1">
    <source>
        <dbReference type="Pfam" id="PF18859"/>
    </source>
</evidence>
<evidence type="ECO:0000313" key="3">
    <source>
        <dbReference type="Proteomes" id="UP000199103"/>
    </source>
</evidence>
<dbReference type="EMBL" id="LT629772">
    <property type="protein sequence ID" value="SDS34023.1"/>
    <property type="molecule type" value="Genomic_DNA"/>
</dbReference>
<sequence>MARMISIDRHRLPRWLDNFGSRHGSVTATAEQGAVLFQAVDGAEARVRVPFGPLAPDIGDPTARLLDHVAADRLIGAVLVRRGGFAVGVFDGDSLSSSKTGSGYVQGRTKAGGWSQQRYARRRSNQAQQLYGKASAVVESILLPVVDDLVAVVGGGDRAGVVAALEPSVLAPVRQLLLPTIHPTDDPRRRVLEDFPARFLAVEIELNDLA</sequence>
<dbReference type="STRING" id="630515.SAMN04489812_1616"/>
<organism evidence="2 3">
    <name type="scientific">Microlunatus soli</name>
    <dbReference type="NCBI Taxonomy" id="630515"/>
    <lineage>
        <taxon>Bacteria</taxon>
        <taxon>Bacillati</taxon>
        <taxon>Actinomycetota</taxon>
        <taxon>Actinomycetes</taxon>
        <taxon>Propionibacteriales</taxon>
        <taxon>Propionibacteriaceae</taxon>
        <taxon>Microlunatus</taxon>
    </lineage>
</organism>
<dbReference type="AlphaFoldDB" id="A0A1H1REC8"/>
<feature type="domain" description="Actinobacteria/chloroflexi VLRF1 release factor" evidence="1">
    <location>
        <begin position="74"/>
        <end position="205"/>
    </location>
</feature>
<proteinExistence type="predicted"/>
<dbReference type="Gene3D" id="3.30.420.60">
    <property type="entry name" value="eRF1 domain 2"/>
    <property type="match status" value="1"/>
</dbReference>
<accession>A0A1H1REC8</accession>
<evidence type="ECO:0000313" key="2">
    <source>
        <dbReference type="EMBL" id="SDS34023.1"/>
    </source>
</evidence>